<evidence type="ECO:0000313" key="9">
    <source>
        <dbReference type="Proteomes" id="UP000824139"/>
    </source>
</evidence>
<dbReference type="InterPro" id="IPR029035">
    <property type="entry name" value="DHS-like_NAD/FAD-binding_dom"/>
</dbReference>
<dbReference type="PANTHER" id="PTHR43153:SF1">
    <property type="entry name" value="ELECTRON TRANSFER FLAVOPROTEIN SUBUNIT ALPHA, MITOCHONDRIAL"/>
    <property type="match status" value="1"/>
</dbReference>
<feature type="binding site" evidence="6">
    <location>
        <begin position="262"/>
        <end position="266"/>
    </location>
    <ligand>
        <name>FAD</name>
        <dbReference type="ChEBI" id="CHEBI:57692"/>
    </ligand>
</feature>
<dbReference type="PROSITE" id="PS00696">
    <property type="entry name" value="ETF_ALPHA"/>
    <property type="match status" value="1"/>
</dbReference>
<protein>
    <submittedName>
        <fullName evidence="8">Electron transfer flavoprotein subunit alpha/FixB family protein</fullName>
    </submittedName>
</protein>
<dbReference type="PANTHER" id="PTHR43153">
    <property type="entry name" value="ELECTRON TRANSFER FLAVOPROTEIN ALPHA"/>
    <property type="match status" value="1"/>
</dbReference>
<gene>
    <name evidence="8" type="ORF">IAD41_04720</name>
</gene>
<comment type="similarity">
    <text evidence="1">Belongs to the ETF alpha-subunit/FixB family.</text>
</comment>
<evidence type="ECO:0000256" key="6">
    <source>
        <dbReference type="PIRSR" id="PIRSR000089-1"/>
    </source>
</evidence>
<dbReference type="PIRSF" id="PIRSF000089">
    <property type="entry name" value="Electra_flavoP_a"/>
    <property type="match status" value="1"/>
</dbReference>
<keyword evidence="4 6" id="KW-0274">FAD</keyword>
<keyword evidence="3" id="KW-0285">Flavoprotein</keyword>
<feature type="domain" description="Electron transfer flavoprotein alpha/beta-subunit N-terminal" evidence="7">
    <location>
        <begin position="7"/>
        <end position="205"/>
    </location>
</feature>
<keyword evidence="2" id="KW-0813">Transport</keyword>
<accession>A0A9D1FWU4</accession>
<evidence type="ECO:0000256" key="1">
    <source>
        <dbReference type="ARBA" id="ARBA00005817"/>
    </source>
</evidence>
<dbReference type="InterPro" id="IPR014729">
    <property type="entry name" value="Rossmann-like_a/b/a_fold"/>
</dbReference>
<dbReference type="Pfam" id="PF00766">
    <property type="entry name" value="ETF_alpha"/>
    <property type="match status" value="1"/>
</dbReference>
<dbReference type="InterPro" id="IPR014730">
    <property type="entry name" value="ETF_a/b_N"/>
</dbReference>
<dbReference type="InterPro" id="IPR018206">
    <property type="entry name" value="ETF_asu_C_CS"/>
</dbReference>
<comment type="cofactor">
    <cofactor evidence="6">
        <name>FAD</name>
        <dbReference type="ChEBI" id="CHEBI:57692"/>
    </cofactor>
    <text evidence="6">Binds 1 FAD per dimer.</text>
</comment>
<dbReference type="SUPFAM" id="SSF52467">
    <property type="entry name" value="DHS-like NAD/FAD-binding domain"/>
    <property type="match status" value="1"/>
</dbReference>
<dbReference type="CDD" id="cd01715">
    <property type="entry name" value="ETF_alpha"/>
    <property type="match status" value="1"/>
</dbReference>
<feature type="binding site" evidence="6">
    <location>
        <begin position="248"/>
        <end position="249"/>
    </location>
    <ligand>
        <name>FAD</name>
        <dbReference type="ChEBI" id="CHEBI:57692"/>
    </ligand>
</feature>
<dbReference type="Gene3D" id="3.40.50.1220">
    <property type="entry name" value="TPP-binding domain"/>
    <property type="match status" value="1"/>
</dbReference>
<evidence type="ECO:0000256" key="5">
    <source>
        <dbReference type="ARBA" id="ARBA00022982"/>
    </source>
</evidence>
<evidence type="ECO:0000256" key="3">
    <source>
        <dbReference type="ARBA" id="ARBA00022630"/>
    </source>
</evidence>
<organism evidence="8 9">
    <name type="scientific">Candidatus Scatenecus faecavium</name>
    <dbReference type="NCBI Taxonomy" id="2840915"/>
    <lineage>
        <taxon>Bacteria</taxon>
        <taxon>Candidatus Scatenecus</taxon>
    </lineage>
</organism>
<dbReference type="InterPro" id="IPR001308">
    <property type="entry name" value="ETF_a/FixB"/>
</dbReference>
<dbReference type="AlphaFoldDB" id="A0A9D1FWU4"/>
<feature type="binding site" evidence="6">
    <location>
        <position position="300"/>
    </location>
    <ligand>
        <name>FAD</name>
        <dbReference type="ChEBI" id="CHEBI:57692"/>
    </ligand>
</feature>
<dbReference type="InterPro" id="IPR033947">
    <property type="entry name" value="ETF_alpha_N"/>
</dbReference>
<dbReference type="GO" id="GO:0033539">
    <property type="term" value="P:fatty acid beta-oxidation using acyl-CoA dehydrogenase"/>
    <property type="evidence" value="ECO:0007669"/>
    <property type="project" value="TreeGrafter"/>
</dbReference>
<feature type="binding site" evidence="6">
    <location>
        <begin position="279"/>
        <end position="286"/>
    </location>
    <ligand>
        <name>FAD</name>
        <dbReference type="ChEBI" id="CHEBI:57692"/>
    </ligand>
</feature>
<comment type="caution">
    <text evidence="8">The sequence shown here is derived from an EMBL/GenBank/DDBJ whole genome shotgun (WGS) entry which is preliminary data.</text>
</comment>
<evidence type="ECO:0000259" key="7">
    <source>
        <dbReference type="SMART" id="SM00893"/>
    </source>
</evidence>
<reference evidence="8" key="2">
    <citation type="journal article" date="2021" name="PeerJ">
        <title>Extensive microbial diversity within the chicken gut microbiome revealed by metagenomics and culture.</title>
        <authorList>
            <person name="Gilroy R."/>
            <person name="Ravi A."/>
            <person name="Getino M."/>
            <person name="Pursley I."/>
            <person name="Horton D.L."/>
            <person name="Alikhan N.F."/>
            <person name="Baker D."/>
            <person name="Gharbi K."/>
            <person name="Hall N."/>
            <person name="Watson M."/>
            <person name="Adriaenssens E.M."/>
            <person name="Foster-Nyarko E."/>
            <person name="Jarju S."/>
            <person name="Secka A."/>
            <person name="Antonio M."/>
            <person name="Oren A."/>
            <person name="Chaudhuri R.R."/>
            <person name="La Ragione R."/>
            <person name="Hildebrand F."/>
            <person name="Pallen M.J."/>
        </authorList>
    </citation>
    <scope>NUCLEOTIDE SEQUENCE</scope>
    <source>
        <strain evidence="8">CHK152-2994</strain>
    </source>
</reference>
<dbReference type="Proteomes" id="UP000824139">
    <property type="component" value="Unassembled WGS sequence"/>
</dbReference>
<dbReference type="Gene3D" id="3.40.50.620">
    <property type="entry name" value="HUPs"/>
    <property type="match status" value="1"/>
</dbReference>
<name>A0A9D1FWU4_9BACT</name>
<sequence>MSENKGILLYAEVTRDKYIHTVFFELAAKALELSKKLGNCEISALLITEPCDMALYKDGFVNSGIDKVYVFENEKYKNYDTELYAKTAIDLANEIKPEIMLIGATAQGRDLAPRISSALHTGLTADCTDLDINEKGQLAATRPTFGGQLMATILCKKFPQMATVRPKVFKPMSENAPRNTEFIYKTADISNITQKVELLDFIKTLQSELNELDSAEVIVAGGRGIGTPEGFALLKELARKLNGTVGASRAVVESGLVQKEIQIGQTGKTVRPKLYIACGISGAIQHIVGMKDSEKIIAINVDENAPIFEVADLGIVGDAYKIIPEILNKI</sequence>
<proteinExistence type="inferred from homology"/>
<evidence type="ECO:0000313" key="8">
    <source>
        <dbReference type="EMBL" id="HIS82891.1"/>
    </source>
</evidence>
<dbReference type="InterPro" id="IPR014731">
    <property type="entry name" value="ETF_asu_C"/>
</dbReference>
<feature type="binding site" evidence="6">
    <location>
        <position position="223"/>
    </location>
    <ligand>
        <name>FAD</name>
        <dbReference type="ChEBI" id="CHEBI:57692"/>
    </ligand>
</feature>
<dbReference type="FunFam" id="3.40.50.1220:FF:000001">
    <property type="entry name" value="Electron transfer flavoprotein, alpha subunit"/>
    <property type="match status" value="1"/>
</dbReference>
<dbReference type="GO" id="GO:0050660">
    <property type="term" value="F:flavin adenine dinucleotide binding"/>
    <property type="evidence" value="ECO:0007669"/>
    <property type="project" value="InterPro"/>
</dbReference>
<dbReference type="Pfam" id="PF01012">
    <property type="entry name" value="ETF"/>
    <property type="match status" value="1"/>
</dbReference>
<dbReference type="EMBL" id="DVJO01000102">
    <property type="protein sequence ID" value="HIS82891.1"/>
    <property type="molecule type" value="Genomic_DNA"/>
</dbReference>
<dbReference type="SUPFAM" id="SSF52402">
    <property type="entry name" value="Adenine nucleotide alpha hydrolases-like"/>
    <property type="match status" value="1"/>
</dbReference>
<keyword evidence="5" id="KW-0249">Electron transport</keyword>
<dbReference type="GO" id="GO:0009055">
    <property type="term" value="F:electron transfer activity"/>
    <property type="evidence" value="ECO:0007669"/>
    <property type="project" value="InterPro"/>
</dbReference>
<reference evidence="8" key="1">
    <citation type="submission" date="2020-10" db="EMBL/GenBank/DDBJ databases">
        <authorList>
            <person name="Gilroy R."/>
        </authorList>
    </citation>
    <scope>NUCLEOTIDE SEQUENCE</scope>
    <source>
        <strain evidence="8">CHK152-2994</strain>
    </source>
</reference>
<dbReference type="SMART" id="SM00893">
    <property type="entry name" value="ETF"/>
    <property type="match status" value="1"/>
</dbReference>
<evidence type="ECO:0000256" key="4">
    <source>
        <dbReference type="ARBA" id="ARBA00022827"/>
    </source>
</evidence>
<evidence type="ECO:0000256" key="2">
    <source>
        <dbReference type="ARBA" id="ARBA00022448"/>
    </source>
</evidence>